<evidence type="ECO:0000313" key="6">
    <source>
        <dbReference type="Proteomes" id="UP000032304"/>
    </source>
</evidence>
<evidence type="ECO:0000259" key="3">
    <source>
        <dbReference type="SMART" id="SM00474"/>
    </source>
</evidence>
<dbReference type="OMA" id="ESRCNDY"/>
<accession>A0A0D2PZ34</accession>
<dbReference type="EMBL" id="CM001740">
    <property type="protein sequence ID" value="KJB09481.1"/>
    <property type="molecule type" value="Genomic_DNA"/>
</dbReference>
<keyword evidence="1" id="KW-0540">Nuclease</keyword>
<dbReference type="CDD" id="cd06141">
    <property type="entry name" value="WRN_exo"/>
    <property type="match status" value="1"/>
</dbReference>
<dbReference type="KEGG" id="gra:105794995"/>
<dbReference type="InterPro" id="IPR036397">
    <property type="entry name" value="RNaseH_sf"/>
</dbReference>
<gene>
    <name evidence="4" type="ORF">B456_001G145100</name>
    <name evidence="5" type="ORF">Gorai_021228</name>
</gene>
<dbReference type="PANTHER" id="PTHR13620:SF115">
    <property type="entry name" value="3'-5' EXONUCLEASE DOMAIN-CONTAINING PROTEIN"/>
    <property type="match status" value="1"/>
</dbReference>
<evidence type="ECO:0000313" key="4">
    <source>
        <dbReference type="EMBL" id="KJB09481.1"/>
    </source>
</evidence>
<keyword evidence="6" id="KW-1185">Reference proteome</keyword>
<dbReference type="EMBL" id="JABEZZ010000001">
    <property type="protein sequence ID" value="MBA0578959.1"/>
    <property type="molecule type" value="Genomic_DNA"/>
</dbReference>
<dbReference type="Gramene" id="KJB09481">
    <property type="protein sequence ID" value="KJB09481"/>
    <property type="gene ID" value="B456_001G145100"/>
</dbReference>
<name>A0A0D2PZ34_GOSRA</name>
<dbReference type="AlphaFoldDB" id="A0A0D2PZ34"/>
<reference evidence="5" key="3">
    <citation type="submission" date="2020-04" db="EMBL/GenBank/DDBJ databases">
        <authorList>
            <person name="Grover C.E."/>
            <person name="Arick M.A. II"/>
            <person name="Thrash A."/>
            <person name="Conover J.L."/>
            <person name="Sanders W.S."/>
            <person name="Peterson D.G."/>
            <person name="Scheffler J.A."/>
            <person name="Scheffler B.E."/>
            <person name="Wendel J.F."/>
        </authorList>
    </citation>
    <scope>NUCLEOTIDE SEQUENCE</scope>
    <source>
        <strain evidence="5">8</strain>
        <tissue evidence="5">Leaf</tissue>
    </source>
</reference>
<evidence type="ECO:0000313" key="7">
    <source>
        <dbReference type="Proteomes" id="UP000593578"/>
    </source>
</evidence>
<dbReference type="GO" id="GO:0005634">
    <property type="term" value="C:nucleus"/>
    <property type="evidence" value="ECO:0007669"/>
    <property type="project" value="TreeGrafter"/>
</dbReference>
<sequence>MGYYTHLVPFNAKIIETTVTDEASVAEFWVLQVRSKFMFHGQKLTIAGLNCKWKSHPIRSMSNKIATLQLCVDTMCLVIQLLHINHMPQFIKTFLSDTDVVFVGIDIEETVFKLQNEYGLSCGRIIDVRSLVKAWFPLSYYGKPGLKVLANRLVGLHKWRPSGDECLNNMDTRFLDEDQVKFACIDAYALCRIGHKLLKEDERASQAYVSG</sequence>
<dbReference type="SUPFAM" id="SSF53098">
    <property type="entry name" value="Ribonuclease H-like"/>
    <property type="match status" value="1"/>
</dbReference>
<dbReference type="STRING" id="29730.A0A0D2PZ34"/>
<proteinExistence type="predicted"/>
<dbReference type="InterPro" id="IPR012337">
    <property type="entry name" value="RNaseH-like_sf"/>
</dbReference>
<reference evidence="5 7" key="2">
    <citation type="journal article" date="2019" name="Genome Biol. Evol.">
        <title>Insights into the evolution of the New World diploid cottons (Gossypium, subgenus Houzingenia) based on genome sequencing.</title>
        <authorList>
            <person name="Grover C.E."/>
            <person name="Arick M.A. 2nd"/>
            <person name="Thrash A."/>
            <person name="Conover J.L."/>
            <person name="Sanders W.S."/>
            <person name="Peterson D.G."/>
            <person name="Frelichowski J.E."/>
            <person name="Scheffler J.A."/>
            <person name="Scheffler B.E."/>
            <person name="Wendel J.F."/>
        </authorList>
    </citation>
    <scope>NUCLEOTIDE SEQUENCE [LARGE SCALE GENOMIC DNA]</scope>
    <source>
        <strain evidence="5">8</strain>
        <tissue evidence="5">Leaf</tissue>
    </source>
</reference>
<evidence type="ECO:0000313" key="5">
    <source>
        <dbReference type="EMBL" id="MBA0578959.1"/>
    </source>
</evidence>
<dbReference type="eggNOG" id="KOG4373">
    <property type="taxonomic scope" value="Eukaryota"/>
</dbReference>
<feature type="domain" description="3'-5' exonuclease" evidence="3">
    <location>
        <begin position="17"/>
        <end position="202"/>
    </location>
</feature>
<organism evidence="4 6">
    <name type="scientific">Gossypium raimondii</name>
    <name type="common">Peruvian cotton</name>
    <name type="synonym">Gossypium klotzschianum subsp. raimondii</name>
    <dbReference type="NCBI Taxonomy" id="29730"/>
    <lineage>
        <taxon>Eukaryota</taxon>
        <taxon>Viridiplantae</taxon>
        <taxon>Streptophyta</taxon>
        <taxon>Embryophyta</taxon>
        <taxon>Tracheophyta</taxon>
        <taxon>Spermatophyta</taxon>
        <taxon>Magnoliopsida</taxon>
        <taxon>eudicotyledons</taxon>
        <taxon>Gunneridae</taxon>
        <taxon>Pentapetalae</taxon>
        <taxon>rosids</taxon>
        <taxon>malvids</taxon>
        <taxon>Malvales</taxon>
        <taxon>Malvaceae</taxon>
        <taxon>Malvoideae</taxon>
        <taxon>Gossypium</taxon>
    </lineage>
</organism>
<reference evidence="4 6" key="1">
    <citation type="journal article" date="2012" name="Nature">
        <title>Repeated polyploidization of Gossypium genomes and the evolution of spinnable cotton fibres.</title>
        <authorList>
            <person name="Paterson A.H."/>
            <person name="Wendel J.F."/>
            <person name="Gundlach H."/>
            <person name="Guo H."/>
            <person name="Jenkins J."/>
            <person name="Jin D."/>
            <person name="Llewellyn D."/>
            <person name="Showmaker K.C."/>
            <person name="Shu S."/>
            <person name="Udall J."/>
            <person name="Yoo M.J."/>
            <person name="Byers R."/>
            <person name="Chen W."/>
            <person name="Doron-Faigenboim A."/>
            <person name="Duke M.V."/>
            <person name="Gong L."/>
            <person name="Grimwood J."/>
            <person name="Grover C."/>
            <person name="Grupp K."/>
            <person name="Hu G."/>
            <person name="Lee T.H."/>
            <person name="Li J."/>
            <person name="Lin L."/>
            <person name="Liu T."/>
            <person name="Marler B.S."/>
            <person name="Page J.T."/>
            <person name="Roberts A.W."/>
            <person name="Romanel E."/>
            <person name="Sanders W.S."/>
            <person name="Szadkowski E."/>
            <person name="Tan X."/>
            <person name="Tang H."/>
            <person name="Xu C."/>
            <person name="Wang J."/>
            <person name="Wang Z."/>
            <person name="Zhang D."/>
            <person name="Zhang L."/>
            <person name="Ashrafi H."/>
            <person name="Bedon F."/>
            <person name="Bowers J.E."/>
            <person name="Brubaker C.L."/>
            <person name="Chee P.W."/>
            <person name="Das S."/>
            <person name="Gingle A.R."/>
            <person name="Haigler C.H."/>
            <person name="Harker D."/>
            <person name="Hoffmann L.V."/>
            <person name="Hovav R."/>
            <person name="Jones D.C."/>
            <person name="Lemke C."/>
            <person name="Mansoor S."/>
            <person name="ur Rahman M."/>
            <person name="Rainville L.N."/>
            <person name="Rambani A."/>
            <person name="Reddy U.K."/>
            <person name="Rong J.K."/>
            <person name="Saranga Y."/>
            <person name="Scheffler B.E."/>
            <person name="Scheffler J.A."/>
            <person name="Stelly D.M."/>
            <person name="Triplett B.A."/>
            <person name="Van Deynze A."/>
            <person name="Vaslin M.F."/>
            <person name="Waghmare V.N."/>
            <person name="Walford S.A."/>
            <person name="Wright R.J."/>
            <person name="Zaki E.A."/>
            <person name="Zhang T."/>
            <person name="Dennis E.S."/>
            <person name="Mayer K.F."/>
            <person name="Peterson D.G."/>
            <person name="Rokhsar D.S."/>
            <person name="Wang X."/>
            <person name="Schmutz J."/>
        </authorList>
    </citation>
    <scope>NUCLEOTIDE SEQUENCE [LARGE SCALE GENOMIC DNA]</scope>
</reference>
<dbReference type="Gene3D" id="3.30.420.10">
    <property type="entry name" value="Ribonuclease H-like superfamily/Ribonuclease H"/>
    <property type="match status" value="1"/>
</dbReference>
<dbReference type="Proteomes" id="UP000593578">
    <property type="component" value="Unassembled WGS sequence"/>
</dbReference>
<dbReference type="Proteomes" id="UP000032304">
    <property type="component" value="Chromosome 1"/>
</dbReference>
<protein>
    <recommendedName>
        <fullName evidence="3">3'-5' exonuclease domain-containing protein</fullName>
    </recommendedName>
</protein>
<evidence type="ECO:0000256" key="2">
    <source>
        <dbReference type="ARBA" id="ARBA00022801"/>
    </source>
</evidence>
<dbReference type="SMART" id="SM00474">
    <property type="entry name" value="35EXOc"/>
    <property type="match status" value="1"/>
</dbReference>
<dbReference type="GO" id="GO:0008408">
    <property type="term" value="F:3'-5' exonuclease activity"/>
    <property type="evidence" value="ECO:0007669"/>
    <property type="project" value="InterPro"/>
</dbReference>
<keyword evidence="2" id="KW-0378">Hydrolase</keyword>
<dbReference type="OrthoDB" id="446462at2759"/>
<dbReference type="GO" id="GO:0006139">
    <property type="term" value="P:nucleobase-containing compound metabolic process"/>
    <property type="evidence" value="ECO:0007669"/>
    <property type="project" value="InterPro"/>
</dbReference>
<dbReference type="InterPro" id="IPR051132">
    <property type="entry name" value="3-5_Exonuclease_domain"/>
</dbReference>
<dbReference type="Pfam" id="PF01612">
    <property type="entry name" value="DNA_pol_A_exo1"/>
    <property type="match status" value="1"/>
</dbReference>
<dbReference type="InterPro" id="IPR002562">
    <property type="entry name" value="3'-5'_exonuclease_dom"/>
</dbReference>
<dbReference type="GO" id="GO:0005737">
    <property type="term" value="C:cytoplasm"/>
    <property type="evidence" value="ECO:0007669"/>
    <property type="project" value="TreeGrafter"/>
</dbReference>
<dbReference type="GO" id="GO:0003676">
    <property type="term" value="F:nucleic acid binding"/>
    <property type="evidence" value="ECO:0007669"/>
    <property type="project" value="InterPro"/>
</dbReference>
<evidence type="ECO:0000256" key="1">
    <source>
        <dbReference type="ARBA" id="ARBA00022722"/>
    </source>
</evidence>
<dbReference type="PANTHER" id="PTHR13620">
    <property type="entry name" value="3-5 EXONUCLEASE"/>
    <property type="match status" value="1"/>
</dbReference>